<dbReference type="CDD" id="cd08170">
    <property type="entry name" value="GlyDH"/>
    <property type="match status" value="1"/>
</dbReference>
<sequence>MLKIMRAPSRYVQGENAILELKNHVETLGTSFLVVADSFVMNMMKRTIEKCFENTEKNVFFEIFNGQSTKKEIERLQKVIRDNKCDAIIGIGGGKTFDTVKAVGHFEDISVVIVPTIAATDSPCTALSVVYKEDGEFSEYLFYPKNPDLVLVDSTIISKAPVRFFVAGMGDALATFFEARTCLNAKSPNLVSGAVSQAGYALSKLCYEILLEYGLKAKLAVENSVSVPAVEKVLEATTYLSGVGAENGGLAAAHSIYNGFTVLKECEKYMHGEIVAFGTLVQLILEDSPMEEIEEVINFCLDVNLPITLKQIGLKEINKDDIMKVAVAACVEGETIHNTLGDVKVEDVFNAILTANSLGEQYI</sequence>
<dbReference type="Gene3D" id="3.40.50.1970">
    <property type="match status" value="1"/>
</dbReference>
<name>A0ABS4F2T4_9CLOT</name>
<dbReference type="InterPro" id="IPR016205">
    <property type="entry name" value="Glycerol_DH"/>
</dbReference>
<accession>A0ABS4F2T4</accession>
<dbReference type="RefSeq" id="WP_209797490.1">
    <property type="nucleotide sequence ID" value="NZ_JAGGJZ010000008.1"/>
</dbReference>
<comment type="caution">
    <text evidence="10">The sequence shown here is derived from an EMBL/GenBank/DDBJ whole genome shotgun (WGS) entry which is preliminary data.</text>
</comment>
<protein>
    <recommendedName>
        <fullName evidence="7">Glycerol dehydrogenase</fullName>
        <ecNumber evidence="6">1.1.1.6</ecNumber>
    </recommendedName>
</protein>
<evidence type="ECO:0000256" key="6">
    <source>
        <dbReference type="ARBA" id="ARBA00039147"/>
    </source>
</evidence>
<evidence type="ECO:0000256" key="8">
    <source>
        <dbReference type="ARBA" id="ARBA00049006"/>
    </source>
</evidence>
<evidence type="ECO:0000259" key="9">
    <source>
        <dbReference type="Pfam" id="PF00465"/>
    </source>
</evidence>
<proteinExistence type="inferred from homology"/>
<dbReference type="Gene3D" id="1.20.1090.10">
    <property type="entry name" value="Dehydroquinate synthase-like - alpha domain"/>
    <property type="match status" value="1"/>
</dbReference>
<keyword evidence="3 10" id="KW-0560">Oxidoreductase</keyword>
<dbReference type="Pfam" id="PF00465">
    <property type="entry name" value="Fe-ADH"/>
    <property type="match status" value="1"/>
</dbReference>
<comment type="pathway">
    <text evidence="5">Polyol metabolism; glycerol fermentation; glycerone phosphate from glycerol (oxidative route): step 1/2.</text>
</comment>
<evidence type="ECO:0000256" key="1">
    <source>
        <dbReference type="ARBA" id="ARBA00007358"/>
    </source>
</evidence>
<evidence type="ECO:0000256" key="3">
    <source>
        <dbReference type="ARBA" id="ARBA00023002"/>
    </source>
</evidence>
<dbReference type="Proteomes" id="UP000783390">
    <property type="component" value="Unassembled WGS sequence"/>
</dbReference>
<evidence type="ECO:0000256" key="5">
    <source>
        <dbReference type="ARBA" id="ARBA00037918"/>
    </source>
</evidence>
<dbReference type="GO" id="GO:0008888">
    <property type="term" value="F:glycerol dehydrogenase (NAD+) activity"/>
    <property type="evidence" value="ECO:0007669"/>
    <property type="project" value="UniProtKB-EC"/>
</dbReference>
<dbReference type="PANTHER" id="PTHR43616:SF5">
    <property type="entry name" value="GLYCEROL DEHYDROGENASE 1"/>
    <property type="match status" value="1"/>
</dbReference>
<comment type="similarity">
    <text evidence="1">Belongs to the iron-containing alcohol dehydrogenase family.</text>
</comment>
<dbReference type="InterPro" id="IPR001670">
    <property type="entry name" value="ADH_Fe/GldA"/>
</dbReference>
<evidence type="ECO:0000256" key="2">
    <source>
        <dbReference type="ARBA" id="ARBA00022723"/>
    </source>
</evidence>
<reference evidence="10 11" key="1">
    <citation type="submission" date="2021-03" db="EMBL/GenBank/DDBJ databases">
        <title>Genomic Encyclopedia of Type Strains, Phase IV (KMG-IV): sequencing the most valuable type-strain genomes for metagenomic binning, comparative biology and taxonomic classification.</title>
        <authorList>
            <person name="Goeker M."/>
        </authorList>
    </citation>
    <scope>NUCLEOTIDE SEQUENCE [LARGE SCALE GENOMIC DNA]</scope>
    <source>
        <strain evidence="10 11">DSM 3984</strain>
    </source>
</reference>
<keyword evidence="2" id="KW-0479">Metal-binding</keyword>
<keyword evidence="4" id="KW-0520">NAD</keyword>
<keyword evidence="11" id="KW-1185">Reference proteome</keyword>
<comment type="catalytic activity">
    <reaction evidence="8">
        <text>glycerol + NAD(+) = dihydroxyacetone + NADH + H(+)</text>
        <dbReference type="Rhea" id="RHEA:13769"/>
        <dbReference type="ChEBI" id="CHEBI:15378"/>
        <dbReference type="ChEBI" id="CHEBI:16016"/>
        <dbReference type="ChEBI" id="CHEBI:17754"/>
        <dbReference type="ChEBI" id="CHEBI:57540"/>
        <dbReference type="ChEBI" id="CHEBI:57945"/>
        <dbReference type="EC" id="1.1.1.6"/>
    </reaction>
</comment>
<dbReference type="EMBL" id="JAGGJZ010000008">
    <property type="protein sequence ID" value="MBP1890572.1"/>
    <property type="molecule type" value="Genomic_DNA"/>
</dbReference>
<dbReference type="EC" id="1.1.1.6" evidence="6"/>
<feature type="domain" description="Alcohol dehydrogenase iron-type/glycerol dehydrogenase GldA" evidence="9">
    <location>
        <begin position="8"/>
        <end position="153"/>
    </location>
</feature>
<gene>
    <name evidence="10" type="ORF">J2Z53_002177</name>
</gene>
<evidence type="ECO:0000313" key="11">
    <source>
        <dbReference type="Proteomes" id="UP000783390"/>
    </source>
</evidence>
<dbReference type="NCBIfam" id="NF006941">
    <property type="entry name" value="PRK09423.1"/>
    <property type="match status" value="1"/>
</dbReference>
<dbReference type="PANTHER" id="PTHR43616">
    <property type="entry name" value="GLYCEROL DEHYDROGENASE"/>
    <property type="match status" value="1"/>
</dbReference>
<evidence type="ECO:0000313" key="10">
    <source>
        <dbReference type="EMBL" id="MBP1890572.1"/>
    </source>
</evidence>
<dbReference type="PIRSF" id="PIRSF000112">
    <property type="entry name" value="Glycerol_dehydrogenase"/>
    <property type="match status" value="1"/>
</dbReference>
<evidence type="ECO:0000256" key="7">
    <source>
        <dbReference type="ARBA" id="ARBA00040132"/>
    </source>
</evidence>
<dbReference type="PROSITE" id="PS00913">
    <property type="entry name" value="ADH_IRON_1"/>
    <property type="match status" value="1"/>
</dbReference>
<dbReference type="InterPro" id="IPR018211">
    <property type="entry name" value="ADH_Fe_CS"/>
</dbReference>
<dbReference type="SUPFAM" id="SSF56796">
    <property type="entry name" value="Dehydroquinate synthase-like"/>
    <property type="match status" value="1"/>
</dbReference>
<evidence type="ECO:0000256" key="4">
    <source>
        <dbReference type="ARBA" id="ARBA00023027"/>
    </source>
</evidence>
<organism evidence="10 11">
    <name type="scientific">Clostridium moniliforme</name>
    <dbReference type="NCBI Taxonomy" id="39489"/>
    <lineage>
        <taxon>Bacteria</taxon>
        <taxon>Bacillati</taxon>
        <taxon>Bacillota</taxon>
        <taxon>Clostridia</taxon>
        <taxon>Eubacteriales</taxon>
        <taxon>Clostridiaceae</taxon>
        <taxon>Clostridium</taxon>
    </lineage>
</organism>